<dbReference type="InterPro" id="IPR002901">
    <property type="entry name" value="MGlyc_endo_b_GlcNAc-like_dom"/>
</dbReference>
<dbReference type="Gene3D" id="2.60.40.650">
    <property type="match status" value="1"/>
</dbReference>
<feature type="signal peptide" evidence="1">
    <location>
        <begin position="1"/>
        <end position="20"/>
    </location>
</feature>
<keyword evidence="1" id="KW-0732">Signal</keyword>
<dbReference type="InterPro" id="IPR014756">
    <property type="entry name" value="Ig_E-set"/>
</dbReference>
<dbReference type="EMBL" id="FWXH01000003">
    <property type="protein sequence ID" value="SMC20960.1"/>
    <property type="molecule type" value="Genomic_DNA"/>
</dbReference>
<keyword evidence="4" id="KW-1185">Reference proteome</keyword>
<protein>
    <submittedName>
        <fullName evidence="3">Beta-N-acetylglucosaminidase</fullName>
    </submittedName>
</protein>
<evidence type="ECO:0000313" key="3">
    <source>
        <dbReference type="EMBL" id="SMC20960.1"/>
    </source>
</evidence>
<dbReference type="Pfam" id="PF17957">
    <property type="entry name" value="Big_7"/>
    <property type="match status" value="4"/>
</dbReference>
<accession>A0A1W1XAS9</accession>
<dbReference type="GO" id="GO:0004040">
    <property type="term" value="F:amidase activity"/>
    <property type="evidence" value="ECO:0007669"/>
    <property type="project" value="InterPro"/>
</dbReference>
<proteinExistence type="predicted"/>
<gene>
    <name evidence="3" type="ORF">SAMN02745134_01157</name>
</gene>
<dbReference type="InterPro" id="IPR013783">
    <property type="entry name" value="Ig-like_fold"/>
</dbReference>
<dbReference type="RefSeq" id="WP_176212622.1">
    <property type="nucleotide sequence ID" value="NZ_FWXH01000003.1"/>
</dbReference>
<evidence type="ECO:0000313" key="4">
    <source>
        <dbReference type="Proteomes" id="UP000192468"/>
    </source>
</evidence>
<sequence length="842" mass="90160">MIKPLIKKKIVTFLCVIAMATVSINVPVKTFASTNNALPARLWIDTPQNNSKQSSNQLNVSGWALSENGVKSVQVALDGGNVQNATLGGARPDVANFYQGYTGGANSGYSANLDISTLSYGTHTVTVTSTGNDGSTRTLDVAIYKANLNSNNLPARLWIDSPQSNSKQSSNQLNVSGWALSQNGVKSVQVAVDGKGAQNATLGGARPDVANFYQGYTGGANSGYSTNIDISSLSYGIHTVTVTSIGNDGSTRTLDTSIYKINAATSSLPASTFIDTPTSKSNVFSVNNKVSVSGWSIDGSGMQKVQVYVDNSYKGDANIGISRPDVAKVYPSYYQASTSGFNYDLDISSIPDGTHTITVRGTGNDGANSSESVSVTKVSSNSMVPRIFIDTPSYAQVSGGNVTVSGWSLNLYGVQKVQVYVDNNYKGDANIGISRPDVNNFYTGYTGASTSGYTYNLSLNGLSAGAHTVTVKSIGNDGSVTPLNSQVYVLPSGVSNMSSRVWIDTPSNGTFYKTSPGQVILSGWSLSPFGVQRVEVFYDTYYIGDASIGLARPDVNSFYPGYVGGANSGYSFNLNLSNISDGVHTITVKNLGTNNDSASVDIKIYKFSGNGQSTIYNTSLQNAVTKQMTYGDPVMESNGNWIAADKNTVQKYMDPTNFMDSYGVYQFLRLDYMQGVTVDDLNNILAGKGVLAGKGAQFLDAAQQSNINPVYLVSHALLETGNGQSALATGIVVNGKKTYNLFGIGAYDSNPNQMGAQYAYNQGWFSVDQAIYGGAQWISGSYINNSFYKQNTLYKMRWNPASPTNHQYATDVRWAYNQIYNIKSLIDQVQKPVLQFDIPQYN</sequence>
<feature type="domain" description="Mannosyl-glycoprotein endo-beta-N-acetylglucosamidase-like" evidence="2">
    <location>
        <begin position="683"/>
        <end position="837"/>
    </location>
</feature>
<evidence type="ECO:0000256" key="1">
    <source>
        <dbReference type="SAM" id="SignalP"/>
    </source>
</evidence>
<name>A0A1W1XAS9_9CLOT</name>
<dbReference type="AlphaFoldDB" id="A0A1W1XAS9"/>
<dbReference type="Proteomes" id="UP000192468">
    <property type="component" value="Unassembled WGS sequence"/>
</dbReference>
<dbReference type="SUPFAM" id="SSF81296">
    <property type="entry name" value="E set domains"/>
    <property type="match status" value="1"/>
</dbReference>
<organism evidence="3 4">
    <name type="scientific">Clostridium acidisoli DSM 12555</name>
    <dbReference type="NCBI Taxonomy" id="1121291"/>
    <lineage>
        <taxon>Bacteria</taxon>
        <taxon>Bacillati</taxon>
        <taxon>Bacillota</taxon>
        <taxon>Clostridia</taxon>
        <taxon>Eubacteriales</taxon>
        <taxon>Clostridiaceae</taxon>
        <taxon>Clostridium</taxon>
    </lineage>
</organism>
<reference evidence="3 4" key="1">
    <citation type="submission" date="2017-04" db="EMBL/GenBank/DDBJ databases">
        <authorList>
            <person name="Afonso C.L."/>
            <person name="Miller P.J."/>
            <person name="Scott M.A."/>
            <person name="Spackman E."/>
            <person name="Goraichik I."/>
            <person name="Dimitrov K.M."/>
            <person name="Suarez D.L."/>
            <person name="Swayne D.E."/>
        </authorList>
    </citation>
    <scope>NUCLEOTIDE SEQUENCE [LARGE SCALE GENOMIC DNA]</scope>
    <source>
        <strain evidence="3 4">DSM 12555</strain>
    </source>
</reference>
<dbReference type="Gene3D" id="1.10.530.10">
    <property type="match status" value="1"/>
</dbReference>
<evidence type="ECO:0000259" key="2">
    <source>
        <dbReference type="SMART" id="SM00047"/>
    </source>
</evidence>
<dbReference type="Gene3D" id="2.60.40.10">
    <property type="entry name" value="Immunoglobulins"/>
    <property type="match status" value="1"/>
</dbReference>
<dbReference type="Pfam" id="PF01832">
    <property type="entry name" value="Glucosaminidase"/>
    <property type="match status" value="1"/>
</dbReference>
<feature type="chain" id="PRO_5038762872" evidence="1">
    <location>
        <begin position="21"/>
        <end position="842"/>
    </location>
</feature>
<dbReference type="SMART" id="SM00047">
    <property type="entry name" value="LYZ2"/>
    <property type="match status" value="1"/>
</dbReference>
<dbReference type="STRING" id="1121291.SAMN02745134_01157"/>